<evidence type="ECO:0000259" key="18">
    <source>
        <dbReference type="PROSITE" id="PS50262"/>
    </source>
</evidence>
<keyword evidence="20" id="KW-1185">Reference proteome</keyword>
<feature type="transmembrane region" description="Helical" evidence="16">
    <location>
        <begin position="300"/>
        <end position="326"/>
    </location>
</feature>
<dbReference type="GO" id="GO:0009881">
    <property type="term" value="F:photoreceptor activity"/>
    <property type="evidence" value="ECO:0007669"/>
    <property type="project" value="UniProtKB-KW"/>
</dbReference>
<keyword evidence="14" id="KW-0844">Vision</keyword>
<keyword evidence="17" id="KW-0732">Signal</keyword>
<dbReference type="GO" id="GO:0007601">
    <property type="term" value="P:visual perception"/>
    <property type="evidence" value="ECO:0007669"/>
    <property type="project" value="UniProtKB-KW"/>
</dbReference>
<dbReference type="AlphaFoldDB" id="A0A9N9SW33"/>
<sequence>MFCLWYIFLISPNVSPIIGEDDFNVSLSQDSKENVTALIDRFKEVWAFEDWKNLGVFTEDYILDINFHWLEYDPPSNLCFYASGVYYIFLMFVGVSGNFLVIFLFIRCKALRTSANTLIVNLAISDGLMTLKAPIFIVNSFYRGPALGDIACRIYGFFGGLTGTISIITLSVISFDRYFVIKYPLNRSFSDMRVKICLLVTWLYGALFAFVPALDIGFGKYTYEGYLTSCSFDYLADDPKIKNFIIIFFFAAWVVPFTLISFSYINIWKVVYTRAMSQKRSRDSFRHVKEEDKKKQEVKLALIVLSTIGVWFLSWTPYAVVALLGVTGHKNWIGPTTSMLPAMFCKTASCINAYIYALSHPKFKEEVEKICFISFGKKDKNKVWTEESKTEITTVGEICKPDKPIPEYPGSTQTLSMNDVTSIGSRELPGTLKRQGTVVEMICLRPSFSNKTTSFRKLARRWSSKEKHKDFRELDDHVDVVSVLFCEQFGKFSVKWLYF</sequence>
<dbReference type="GO" id="GO:0007602">
    <property type="term" value="P:phototransduction"/>
    <property type="evidence" value="ECO:0007669"/>
    <property type="project" value="UniProtKB-KW"/>
</dbReference>
<feature type="transmembrane region" description="Helical" evidence="16">
    <location>
        <begin position="338"/>
        <end position="359"/>
    </location>
</feature>
<evidence type="ECO:0000256" key="11">
    <source>
        <dbReference type="ARBA" id="ARBA00023170"/>
    </source>
</evidence>
<dbReference type="SMART" id="SM01381">
    <property type="entry name" value="7TM_GPCR_Srsx"/>
    <property type="match status" value="1"/>
</dbReference>
<dbReference type="Proteomes" id="UP001153709">
    <property type="component" value="Chromosome 2"/>
</dbReference>
<keyword evidence="12" id="KW-0325">Glycoprotein</keyword>
<keyword evidence="3" id="KW-0600">Photoreceptor protein</keyword>
<feature type="transmembrane region" description="Helical" evidence="16">
    <location>
        <begin position="196"/>
        <end position="214"/>
    </location>
</feature>
<dbReference type="InterPro" id="IPR027430">
    <property type="entry name" value="Retinal_BS"/>
</dbReference>
<evidence type="ECO:0000313" key="20">
    <source>
        <dbReference type="Proteomes" id="UP001153709"/>
    </source>
</evidence>
<feature type="transmembrane region" description="Helical" evidence="16">
    <location>
        <begin position="84"/>
        <end position="106"/>
    </location>
</feature>
<dbReference type="InterPro" id="IPR017452">
    <property type="entry name" value="GPCR_Rhodpsn_7TM"/>
</dbReference>
<keyword evidence="9 15" id="KW-0297">G-protein coupled receptor</keyword>
<evidence type="ECO:0000256" key="2">
    <source>
        <dbReference type="ARBA" id="ARBA00010663"/>
    </source>
</evidence>
<evidence type="ECO:0000256" key="16">
    <source>
        <dbReference type="SAM" id="Phobius"/>
    </source>
</evidence>
<evidence type="ECO:0000256" key="3">
    <source>
        <dbReference type="ARBA" id="ARBA00022543"/>
    </source>
</evidence>
<keyword evidence="8" id="KW-0157">Chromophore</keyword>
<feature type="chain" id="PRO_5040318632" description="G-protein coupled receptors family 1 profile domain-containing protein" evidence="17">
    <location>
        <begin position="20"/>
        <end position="499"/>
    </location>
</feature>
<accession>A0A9N9SW33</accession>
<keyword evidence="4" id="KW-0716">Sensory transduction</keyword>
<dbReference type="OrthoDB" id="10015560at2759"/>
<dbReference type="PRINTS" id="PR00237">
    <property type="entry name" value="GPCRRHODOPSN"/>
</dbReference>
<keyword evidence="11 15" id="KW-0675">Receptor</keyword>
<evidence type="ECO:0000256" key="15">
    <source>
        <dbReference type="RuleBase" id="RU000688"/>
    </source>
</evidence>
<comment type="similarity">
    <text evidence="2 15">Belongs to the G-protein coupled receptor 1 family.</text>
</comment>
<evidence type="ECO:0000256" key="17">
    <source>
        <dbReference type="SAM" id="SignalP"/>
    </source>
</evidence>
<feature type="transmembrane region" description="Helical" evidence="16">
    <location>
        <begin position="154"/>
        <end position="175"/>
    </location>
</feature>
<feature type="domain" description="G-protein coupled receptors family 1 profile" evidence="18">
    <location>
        <begin position="97"/>
        <end position="356"/>
    </location>
</feature>
<dbReference type="PROSITE" id="PS00238">
    <property type="entry name" value="OPSIN"/>
    <property type="match status" value="1"/>
</dbReference>
<evidence type="ECO:0000256" key="8">
    <source>
        <dbReference type="ARBA" id="ARBA00022991"/>
    </source>
</evidence>
<feature type="signal peptide" evidence="17">
    <location>
        <begin position="1"/>
        <end position="19"/>
    </location>
</feature>
<gene>
    <name evidence="19" type="ORF">DIABBA_LOCUS4253</name>
</gene>
<keyword evidence="6" id="KW-0681">Retinal protein</keyword>
<dbReference type="Gene3D" id="1.20.1070.10">
    <property type="entry name" value="Rhodopsin 7-helix transmembrane proteins"/>
    <property type="match status" value="1"/>
</dbReference>
<dbReference type="GO" id="GO:0004930">
    <property type="term" value="F:G protein-coupled receptor activity"/>
    <property type="evidence" value="ECO:0007669"/>
    <property type="project" value="UniProtKB-KW"/>
</dbReference>
<name>A0A9N9SW33_DIABA</name>
<evidence type="ECO:0000256" key="5">
    <source>
        <dbReference type="ARBA" id="ARBA00022692"/>
    </source>
</evidence>
<keyword evidence="13 15" id="KW-0807">Transducer</keyword>
<protein>
    <recommendedName>
        <fullName evidence="18">G-protein coupled receptors family 1 profile domain-containing protein</fullName>
    </recommendedName>
</protein>
<feature type="transmembrane region" description="Helical" evidence="16">
    <location>
        <begin position="118"/>
        <end position="142"/>
    </location>
</feature>
<evidence type="ECO:0000256" key="12">
    <source>
        <dbReference type="ARBA" id="ARBA00023180"/>
    </source>
</evidence>
<organism evidence="19 20">
    <name type="scientific">Diabrotica balteata</name>
    <name type="common">Banded cucumber beetle</name>
    <dbReference type="NCBI Taxonomy" id="107213"/>
    <lineage>
        <taxon>Eukaryota</taxon>
        <taxon>Metazoa</taxon>
        <taxon>Ecdysozoa</taxon>
        <taxon>Arthropoda</taxon>
        <taxon>Hexapoda</taxon>
        <taxon>Insecta</taxon>
        <taxon>Pterygota</taxon>
        <taxon>Neoptera</taxon>
        <taxon>Endopterygota</taxon>
        <taxon>Coleoptera</taxon>
        <taxon>Polyphaga</taxon>
        <taxon>Cucujiformia</taxon>
        <taxon>Chrysomeloidea</taxon>
        <taxon>Chrysomelidae</taxon>
        <taxon>Galerucinae</taxon>
        <taxon>Diabroticina</taxon>
        <taxon>Diabroticites</taxon>
        <taxon>Diabrotica</taxon>
    </lineage>
</organism>
<dbReference type="PROSITE" id="PS50262">
    <property type="entry name" value="G_PROTEIN_RECEP_F1_2"/>
    <property type="match status" value="1"/>
</dbReference>
<evidence type="ECO:0000313" key="19">
    <source>
        <dbReference type="EMBL" id="CAG9830558.1"/>
    </source>
</evidence>
<evidence type="ECO:0000256" key="6">
    <source>
        <dbReference type="ARBA" id="ARBA00022925"/>
    </source>
</evidence>
<comment type="subcellular location">
    <subcellularLocation>
        <location evidence="1">Membrane</location>
        <topology evidence="1">Multi-pass membrane protein</topology>
    </subcellularLocation>
</comment>
<keyword evidence="5 15" id="KW-0812">Transmembrane</keyword>
<evidence type="ECO:0000256" key="14">
    <source>
        <dbReference type="ARBA" id="ARBA00023305"/>
    </source>
</evidence>
<evidence type="ECO:0000256" key="13">
    <source>
        <dbReference type="ARBA" id="ARBA00023224"/>
    </source>
</evidence>
<reference evidence="19" key="1">
    <citation type="submission" date="2022-01" db="EMBL/GenBank/DDBJ databases">
        <authorList>
            <person name="King R."/>
        </authorList>
    </citation>
    <scope>NUCLEOTIDE SEQUENCE</scope>
</reference>
<dbReference type="EMBL" id="OU898277">
    <property type="protein sequence ID" value="CAG9830558.1"/>
    <property type="molecule type" value="Genomic_DNA"/>
</dbReference>
<evidence type="ECO:0000256" key="9">
    <source>
        <dbReference type="ARBA" id="ARBA00023040"/>
    </source>
</evidence>
<dbReference type="PROSITE" id="PS00237">
    <property type="entry name" value="G_PROTEIN_RECEP_F1_1"/>
    <property type="match status" value="1"/>
</dbReference>
<feature type="transmembrane region" description="Helical" evidence="16">
    <location>
        <begin position="244"/>
        <end position="272"/>
    </location>
</feature>
<keyword evidence="10 16" id="KW-0472">Membrane</keyword>
<dbReference type="SUPFAM" id="SSF81321">
    <property type="entry name" value="Family A G protein-coupled receptor-like"/>
    <property type="match status" value="1"/>
</dbReference>
<proteinExistence type="inferred from homology"/>
<dbReference type="GO" id="GO:0016020">
    <property type="term" value="C:membrane"/>
    <property type="evidence" value="ECO:0007669"/>
    <property type="project" value="UniProtKB-SubCell"/>
</dbReference>
<dbReference type="PANTHER" id="PTHR24240">
    <property type="entry name" value="OPSIN"/>
    <property type="match status" value="1"/>
</dbReference>
<dbReference type="Pfam" id="PF00001">
    <property type="entry name" value="7tm_1"/>
    <property type="match status" value="1"/>
</dbReference>
<evidence type="ECO:0000256" key="1">
    <source>
        <dbReference type="ARBA" id="ARBA00004141"/>
    </source>
</evidence>
<evidence type="ECO:0000256" key="7">
    <source>
        <dbReference type="ARBA" id="ARBA00022989"/>
    </source>
</evidence>
<evidence type="ECO:0000256" key="10">
    <source>
        <dbReference type="ARBA" id="ARBA00023136"/>
    </source>
</evidence>
<dbReference type="InterPro" id="IPR000276">
    <property type="entry name" value="GPCR_Rhodpsn"/>
</dbReference>
<dbReference type="InterPro" id="IPR050125">
    <property type="entry name" value="GPCR_opsins"/>
</dbReference>
<keyword evidence="7 16" id="KW-1133">Transmembrane helix</keyword>
<evidence type="ECO:0000256" key="4">
    <source>
        <dbReference type="ARBA" id="ARBA00022606"/>
    </source>
</evidence>